<dbReference type="Proteomes" id="UP000885750">
    <property type="component" value="Unassembled WGS sequence"/>
</dbReference>
<proteinExistence type="predicted"/>
<protein>
    <recommendedName>
        <fullName evidence="2">Right handed beta helix domain-containing protein</fullName>
    </recommendedName>
</protein>
<comment type="caution">
    <text evidence="1">The sequence shown here is derived from an EMBL/GenBank/DDBJ whole genome shotgun (WGS) entry which is preliminary data.</text>
</comment>
<dbReference type="SUPFAM" id="SSF51126">
    <property type="entry name" value="Pectin lyase-like"/>
    <property type="match status" value="1"/>
</dbReference>
<organism evidence="1">
    <name type="scientific">Leucothrix mucor</name>
    <dbReference type="NCBI Taxonomy" id="45248"/>
    <lineage>
        <taxon>Bacteria</taxon>
        <taxon>Pseudomonadati</taxon>
        <taxon>Pseudomonadota</taxon>
        <taxon>Gammaproteobacteria</taxon>
        <taxon>Thiotrichales</taxon>
        <taxon>Thiotrichaceae</taxon>
        <taxon>Leucothrix</taxon>
    </lineage>
</organism>
<name>A0A7V2SZB7_LEUMU</name>
<dbReference type="AlphaFoldDB" id="A0A7V2SZB7"/>
<dbReference type="EMBL" id="DRMS01000212">
    <property type="protein sequence ID" value="HFC92262.1"/>
    <property type="molecule type" value="Genomic_DNA"/>
</dbReference>
<dbReference type="InterPro" id="IPR011050">
    <property type="entry name" value="Pectin_lyase_fold/virulence"/>
</dbReference>
<sequence>MMTDTLNNIPYMKKTSLTCLNLLTLMIAMMPLQGFAKGDWGATPLTEKHRPDRQWIKNFSLTPDVIADGSIAKAIESCDGVVGVDKHCVIRVTNTASGLPLEIFRSKTKLLGVAGMLPLTTPENDTFIYIGENTKQVIIENLNLQGHKAGNKEIFALFIEGKNISKILIKNNKIYNFDSNEDAHGIAVYGSGNNKKQAIHDVIIEGNDISDMRTGSSESIVVNGNVMRWEIKNNTIQNINNIAIDAIGGEGTSATRNKQGRILPGKLDAARYGFIEGNTVRNMSTAGNPAYDSEESWAAAIYIDGAHHIKITNNSVENASWAYMLGAENCVATRHITMTENNATGSTYGDLYIGGYAKKGYKANKNINCNPKTSQDENEGHGYIENITIKNNKLTSSPTSESLVTLEYRITHAIIAEPTVKAVNAGGNGSARKDNNAIQIIE</sequence>
<dbReference type="InterPro" id="IPR006626">
    <property type="entry name" value="PbH1"/>
</dbReference>
<evidence type="ECO:0000313" key="1">
    <source>
        <dbReference type="EMBL" id="HFC92262.1"/>
    </source>
</evidence>
<evidence type="ECO:0008006" key="2">
    <source>
        <dbReference type="Google" id="ProtNLM"/>
    </source>
</evidence>
<gene>
    <name evidence="1" type="ORF">ENJ51_05550</name>
</gene>
<accession>A0A7V2SZB7</accession>
<dbReference type="InterPro" id="IPR012334">
    <property type="entry name" value="Pectin_lyas_fold"/>
</dbReference>
<dbReference type="SMART" id="SM00710">
    <property type="entry name" value="PbH1"/>
    <property type="match status" value="5"/>
</dbReference>
<dbReference type="Gene3D" id="2.160.20.10">
    <property type="entry name" value="Single-stranded right-handed beta-helix, Pectin lyase-like"/>
    <property type="match status" value="1"/>
</dbReference>
<reference evidence="1" key="1">
    <citation type="journal article" date="2020" name="mSystems">
        <title>Genome- and Community-Level Interaction Insights into Carbon Utilization and Element Cycling Functions of Hydrothermarchaeota in Hydrothermal Sediment.</title>
        <authorList>
            <person name="Zhou Z."/>
            <person name="Liu Y."/>
            <person name="Xu W."/>
            <person name="Pan J."/>
            <person name="Luo Z.H."/>
            <person name="Li M."/>
        </authorList>
    </citation>
    <scope>NUCLEOTIDE SEQUENCE [LARGE SCALE GENOMIC DNA]</scope>
    <source>
        <strain evidence="1">HyVt-493</strain>
    </source>
</reference>